<dbReference type="AlphaFoldDB" id="A0A517Y5J6"/>
<dbReference type="GO" id="GO:0016491">
    <property type="term" value="F:oxidoreductase activity"/>
    <property type="evidence" value="ECO:0007669"/>
    <property type="project" value="UniProtKB-KW"/>
</dbReference>
<dbReference type="PANTHER" id="PTHR43498">
    <property type="entry name" value="FERREDOXIN:COB-COM HETERODISULFIDE REDUCTASE SUBUNIT A"/>
    <property type="match status" value="1"/>
</dbReference>
<dbReference type="GO" id="GO:0051539">
    <property type="term" value="F:4 iron, 4 sulfur cluster binding"/>
    <property type="evidence" value="ECO:0007669"/>
    <property type="project" value="UniProtKB-KW"/>
</dbReference>
<keyword evidence="2" id="KW-0479">Metal-binding</keyword>
<feature type="chain" id="PRO_5022187270" evidence="6">
    <location>
        <begin position="27"/>
        <end position="698"/>
    </location>
</feature>
<keyword evidence="4" id="KW-0408">Iron</keyword>
<dbReference type="EMBL" id="CP036274">
    <property type="protein sequence ID" value="QDU25514.1"/>
    <property type="molecule type" value="Genomic_DNA"/>
</dbReference>
<proteinExistence type="predicted"/>
<feature type="signal peptide" evidence="6">
    <location>
        <begin position="1"/>
        <end position="26"/>
    </location>
</feature>
<evidence type="ECO:0000313" key="8">
    <source>
        <dbReference type="EMBL" id="QDU25514.1"/>
    </source>
</evidence>
<evidence type="ECO:0000256" key="6">
    <source>
        <dbReference type="SAM" id="SignalP"/>
    </source>
</evidence>
<dbReference type="GO" id="GO:0047492">
    <property type="term" value="F:xanthan lyase activity"/>
    <property type="evidence" value="ECO:0007669"/>
    <property type="project" value="UniProtKB-EC"/>
</dbReference>
<dbReference type="RefSeq" id="WP_145084578.1">
    <property type="nucleotide sequence ID" value="NZ_CP036274.1"/>
</dbReference>
<dbReference type="EC" id="4.2.2.12" evidence="8"/>
<keyword evidence="1" id="KW-0004">4Fe-4S</keyword>
<dbReference type="Gene3D" id="2.60.120.260">
    <property type="entry name" value="Galactose-binding domain-like"/>
    <property type="match status" value="1"/>
</dbReference>
<accession>A0A517Y5J6</accession>
<evidence type="ECO:0000256" key="4">
    <source>
        <dbReference type="ARBA" id="ARBA00023004"/>
    </source>
</evidence>
<dbReference type="InterPro" id="IPR036188">
    <property type="entry name" value="FAD/NAD-bd_sf"/>
</dbReference>
<keyword evidence="9" id="KW-1185">Reference proteome</keyword>
<dbReference type="OrthoDB" id="287984at2"/>
<keyword evidence="8" id="KW-0456">Lyase</keyword>
<evidence type="ECO:0000256" key="5">
    <source>
        <dbReference type="ARBA" id="ARBA00023014"/>
    </source>
</evidence>
<evidence type="ECO:0000256" key="3">
    <source>
        <dbReference type="ARBA" id="ARBA00023002"/>
    </source>
</evidence>
<dbReference type="PANTHER" id="PTHR43498:SF1">
    <property type="entry name" value="COB--COM HETERODISULFIDE REDUCTASE IRON-SULFUR SUBUNIT A"/>
    <property type="match status" value="1"/>
</dbReference>
<organism evidence="8 9">
    <name type="scientific">Anatilimnocola aggregata</name>
    <dbReference type="NCBI Taxonomy" id="2528021"/>
    <lineage>
        <taxon>Bacteria</taxon>
        <taxon>Pseudomonadati</taxon>
        <taxon>Planctomycetota</taxon>
        <taxon>Planctomycetia</taxon>
        <taxon>Pirellulales</taxon>
        <taxon>Pirellulaceae</taxon>
        <taxon>Anatilimnocola</taxon>
    </lineage>
</organism>
<gene>
    <name evidence="8" type="primary">xly_1</name>
    <name evidence="8" type="ORF">ETAA8_05830</name>
</gene>
<dbReference type="InterPro" id="IPR033803">
    <property type="entry name" value="CBD-like_Golvesin-Xly"/>
</dbReference>
<evidence type="ECO:0000259" key="7">
    <source>
        <dbReference type="Pfam" id="PF25275"/>
    </source>
</evidence>
<evidence type="ECO:0000256" key="2">
    <source>
        <dbReference type="ARBA" id="ARBA00022723"/>
    </source>
</evidence>
<evidence type="ECO:0000256" key="1">
    <source>
        <dbReference type="ARBA" id="ARBA00022485"/>
    </source>
</evidence>
<evidence type="ECO:0000313" key="9">
    <source>
        <dbReference type="Proteomes" id="UP000315017"/>
    </source>
</evidence>
<dbReference type="Proteomes" id="UP000315017">
    <property type="component" value="Chromosome"/>
</dbReference>
<dbReference type="InterPro" id="IPR039650">
    <property type="entry name" value="HdrA-like"/>
</dbReference>
<keyword evidence="5" id="KW-0411">Iron-sulfur</keyword>
<feature type="domain" description="Golvesin/Xly CBD-like" evidence="7">
    <location>
        <begin position="568"/>
        <end position="693"/>
    </location>
</feature>
<dbReference type="Pfam" id="PF25275">
    <property type="entry name" value="Golvesin_C"/>
    <property type="match status" value="1"/>
</dbReference>
<name>A0A517Y5J6_9BACT</name>
<dbReference type="SUPFAM" id="SSF51905">
    <property type="entry name" value="FAD/NAD(P)-binding domain"/>
    <property type="match status" value="1"/>
</dbReference>
<dbReference type="KEGG" id="aagg:ETAA8_05830"/>
<keyword evidence="3" id="KW-0560">Oxidoreductase</keyword>
<dbReference type="Pfam" id="PF12831">
    <property type="entry name" value="FAD_oxidored"/>
    <property type="match status" value="1"/>
</dbReference>
<dbReference type="Gene3D" id="3.50.50.60">
    <property type="entry name" value="FAD/NAD(P)-binding domain"/>
    <property type="match status" value="1"/>
</dbReference>
<reference evidence="8 9" key="1">
    <citation type="submission" date="2019-02" db="EMBL/GenBank/DDBJ databases">
        <title>Deep-cultivation of Planctomycetes and their phenomic and genomic characterization uncovers novel biology.</title>
        <authorList>
            <person name="Wiegand S."/>
            <person name="Jogler M."/>
            <person name="Boedeker C."/>
            <person name="Pinto D."/>
            <person name="Vollmers J."/>
            <person name="Rivas-Marin E."/>
            <person name="Kohn T."/>
            <person name="Peeters S.H."/>
            <person name="Heuer A."/>
            <person name="Rast P."/>
            <person name="Oberbeckmann S."/>
            <person name="Bunk B."/>
            <person name="Jeske O."/>
            <person name="Meyerdierks A."/>
            <person name="Storesund J.E."/>
            <person name="Kallscheuer N."/>
            <person name="Luecker S."/>
            <person name="Lage O.M."/>
            <person name="Pohl T."/>
            <person name="Merkel B.J."/>
            <person name="Hornburger P."/>
            <person name="Mueller R.-W."/>
            <person name="Bruemmer F."/>
            <person name="Labrenz M."/>
            <person name="Spormann A.M."/>
            <person name="Op den Camp H."/>
            <person name="Overmann J."/>
            <person name="Amann R."/>
            <person name="Jetten M.S.M."/>
            <person name="Mascher T."/>
            <person name="Medema M.H."/>
            <person name="Devos D.P."/>
            <person name="Kaster A.-K."/>
            <person name="Ovreas L."/>
            <person name="Rohde M."/>
            <person name="Galperin M.Y."/>
            <person name="Jogler C."/>
        </authorList>
    </citation>
    <scope>NUCLEOTIDE SEQUENCE [LARGE SCALE GENOMIC DNA]</scope>
    <source>
        <strain evidence="8 9">ETA_A8</strain>
    </source>
</reference>
<keyword evidence="6" id="KW-0732">Signal</keyword>
<protein>
    <submittedName>
        <fullName evidence="8">Xanthan lyase</fullName>
        <ecNumber evidence="8">4.2.2.12</ecNumber>
    </submittedName>
</protein>
<dbReference type="GO" id="GO:0046872">
    <property type="term" value="F:metal ion binding"/>
    <property type="evidence" value="ECO:0007669"/>
    <property type="project" value="UniProtKB-KW"/>
</dbReference>
<sequence length="698" mass="76411" precursor="true">MSAFSLIFRGLFAAVLVLSSLPLTVAAPVTGSYDVVVYGGTAGGVAAAVQARRMGKTAVIIEPGKHLGGLTSGGLGATDIGNKAAIGGISREFYQHVRKHYNDPANWTQEEPENYKSGRGSEGAKEDAMWTFEPSVAEKILRQMCADEKVEIIYGERLNLKDGVQKQDKQIVSIRMESGKVFAGKMFLDATYEGDLFALVGCSYHVGREANAVYGETLNGVQTKNARSHQMVPGVDPYVKKGDKTSGLLPGVHGDSPGEEGAGDKRVQAYNFRMCLTDRENNKIPFSKPDGYDPARYELLLRNFEAGETRAPWAPTLMPNRKTDVNNNHGFASDNIGMNYDYPEADYAKRDEIFKDHLLYQRGLMWTLVSNPRVPEKIRNEVSRWGLCKDEFPEHDGWPHQMYVREARRLISDYVMTQHDCQGRRECSDSVGLAAYTMDSHNVQRYVDANGQVRNEGDVQVGGFSPYPISYKSIVAAEKECSNLLVPVNLSSSHIAFGSIRMEPVFMVLGQSAATAACQAIDDNVTVQKVDYKKLSERLAADKQVLVWTGPKRGAQGGIDPKTLKGIVVDDSAAKTTGTWGVSNSTSGFIGTQYLHDGNEQKGQLSAQFLINVDKAGEYDVRLAYTAFTNRATNVPVTIKAGDVEREVTVNQRNKPAIDGMFVSLGKFKADKEIVVTISTKGTDGHVIADAVQAVLVE</sequence>